<accession>A0A7G9QKR3</accession>
<dbReference type="PANTHER" id="PTHR45527">
    <property type="entry name" value="NONRIBOSOMAL PEPTIDE SYNTHETASE"/>
    <property type="match status" value="1"/>
</dbReference>
<feature type="domain" description="Condensation" evidence="2">
    <location>
        <begin position="67"/>
        <end position="510"/>
    </location>
</feature>
<evidence type="ECO:0000313" key="4">
    <source>
        <dbReference type="Proteomes" id="UP000515806"/>
    </source>
</evidence>
<dbReference type="KEGG" id="proe:H9L23_07620"/>
<reference evidence="3 4" key="1">
    <citation type="submission" date="2020-08" db="EMBL/GenBank/DDBJ databases">
        <title>Genome sequence of Pedobacter roseus KACC 11594T.</title>
        <authorList>
            <person name="Hyun D.-W."/>
            <person name="Bae J.-W."/>
        </authorList>
    </citation>
    <scope>NUCLEOTIDE SEQUENCE [LARGE SCALE GENOMIC DNA]</scope>
    <source>
        <strain evidence="3 4">KACC 11594</strain>
    </source>
</reference>
<dbReference type="RefSeq" id="WP_187594393.1">
    <property type="nucleotide sequence ID" value="NZ_CP060723.1"/>
</dbReference>
<dbReference type="GO" id="GO:0005829">
    <property type="term" value="C:cytosol"/>
    <property type="evidence" value="ECO:0007669"/>
    <property type="project" value="TreeGrafter"/>
</dbReference>
<protein>
    <submittedName>
        <fullName evidence="3">AMP-binding protein</fullName>
    </submittedName>
</protein>
<proteinExistence type="predicted"/>
<dbReference type="InterPro" id="IPR020845">
    <property type="entry name" value="AMP-binding_CS"/>
</dbReference>
<dbReference type="PROSITE" id="PS00455">
    <property type="entry name" value="AMP_BINDING"/>
    <property type="match status" value="1"/>
</dbReference>
<dbReference type="Gene3D" id="3.30.559.30">
    <property type="entry name" value="Nonribosomal peptide synthetase, condensation domain"/>
    <property type="match status" value="1"/>
</dbReference>
<dbReference type="GO" id="GO:0031177">
    <property type="term" value="F:phosphopantetheine binding"/>
    <property type="evidence" value="ECO:0007669"/>
    <property type="project" value="TreeGrafter"/>
</dbReference>
<dbReference type="PANTHER" id="PTHR45527:SF1">
    <property type="entry name" value="FATTY ACID SYNTHASE"/>
    <property type="match status" value="1"/>
</dbReference>
<dbReference type="GO" id="GO:0044550">
    <property type="term" value="P:secondary metabolite biosynthetic process"/>
    <property type="evidence" value="ECO:0007669"/>
    <property type="project" value="TreeGrafter"/>
</dbReference>
<organism evidence="3 4">
    <name type="scientific">Pedobacter roseus</name>
    <dbReference type="NCBI Taxonomy" id="336820"/>
    <lineage>
        <taxon>Bacteria</taxon>
        <taxon>Pseudomonadati</taxon>
        <taxon>Bacteroidota</taxon>
        <taxon>Sphingobacteriia</taxon>
        <taxon>Sphingobacteriales</taxon>
        <taxon>Sphingobacteriaceae</taxon>
        <taxon>Pedobacter</taxon>
    </lineage>
</organism>
<dbReference type="Gene3D" id="3.40.50.980">
    <property type="match status" value="2"/>
</dbReference>
<dbReference type="Gene3D" id="2.30.38.10">
    <property type="entry name" value="Luciferase, Domain 3"/>
    <property type="match status" value="1"/>
</dbReference>
<dbReference type="PRINTS" id="PR00154">
    <property type="entry name" value="AMPBINDING"/>
</dbReference>
<sequence length="880" mass="97723">MDIKNLVQKIKGNGIDLSVDGDELLVSFDQFKIPSHLLATIRHYKKELVEYLTSILEYESIPRLPDQDSYQLSFAQNRLWIMSQFSEAGSAYNVSGAYIFTGKVDSTALSHSFWSLIGRHEILRTVFREEHFGNTCQVVLNLFDIAFSLGISDCRIDREIDGRISNDFGSPFDLSVGPLLRAHLYRTGDEEWVFTYVMHHIISDGWSMGILFRELLELYNGEIKGIPIELPTLGIQYRDYAAWEQSNLSRDVYAGHRDYWLGQLSGELPVLDLWSHRPRPAVKTYNGGVVHGMVEKDVSDGLRNLCQQSGSTLFMGLLSVVNILLYRYSGQDDLIVGTPMAGREHPDLEGQIGFYVNTVALRTRLNGSESFRDILGHVRGVCLDAYEHQAYPFDKLVEELGIKHNMGRNPLFDVQVILDVDVKSFSVHGFEDFLVANYHLSKETSIFDLVFSFSVIENAIKLTLRYNSDLYDFASIERMSSHFFVLLDQLVTCPDAAVGSANYVSDVEHSIILEKFNAISTAYPSEETVMSLFEKQVLLRGESPAVVFGGDQLSYAELNAYSNRLAHYLRNEHAICGGELVGILLDRSDWMIVSILGVLKSGGAYVPIDPEYPSERIAYMLSDSGCRLLLTQTAHMFVLEGYQGELFAVDLQLSCLSTPSLNPFVTCAPTDLAYVIYTSGSTGAPKGVMIEHRGVANTILGQQAFFGIKPGEAGLQFASASFDASVSEIFIILCSGATLYIVEDSVKQNPVLFCEYLSSNSIDILTLPPSYLHLLDFDKIGTVRKLITAGEPAIISDASRFFQQGKYYNAYGPTECSICVTMFELNNNSGFEKFVPIGRPISNSRVYIIDGFGGLSGIGVPGEICVGGAGVARVTLTFLN</sequence>
<dbReference type="Pfam" id="PF00668">
    <property type="entry name" value="Condensation"/>
    <property type="match status" value="1"/>
</dbReference>
<dbReference type="Pfam" id="PF00501">
    <property type="entry name" value="AMP-binding"/>
    <property type="match status" value="1"/>
</dbReference>
<dbReference type="CDD" id="cd05930">
    <property type="entry name" value="A_NRPS"/>
    <property type="match status" value="1"/>
</dbReference>
<keyword evidence="4" id="KW-1185">Reference proteome</keyword>
<dbReference type="EMBL" id="CP060723">
    <property type="protein sequence ID" value="QNN43938.1"/>
    <property type="molecule type" value="Genomic_DNA"/>
</dbReference>
<dbReference type="GO" id="GO:0003824">
    <property type="term" value="F:catalytic activity"/>
    <property type="evidence" value="ECO:0007669"/>
    <property type="project" value="InterPro"/>
</dbReference>
<name>A0A7G9QKR3_9SPHI</name>
<dbReference type="InterPro" id="IPR001242">
    <property type="entry name" value="Condensation_dom"/>
</dbReference>
<dbReference type="InterPro" id="IPR020459">
    <property type="entry name" value="AMP-binding"/>
</dbReference>
<evidence type="ECO:0000313" key="3">
    <source>
        <dbReference type="EMBL" id="QNN43938.1"/>
    </source>
</evidence>
<dbReference type="SUPFAM" id="SSF52777">
    <property type="entry name" value="CoA-dependent acyltransferases"/>
    <property type="match status" value="2"/>
</dbReference>
<dbReference type="SUPFAM" id="SSF56801">
    <property type="entry name" value="Acetyl-CoA synthetase-like"/>
    <property type="match status" value="1"/>
</dbReference>
<dbReference type="CDD" id="cd19531">
    <property type="entry name" value="LCL_NRPS-like"/>
    <property type="match status" value="1"/>
</dbReference>
<evidence type="ECO:0000259" key="1">
    <source>
        <dbReference type="Pfam" id="PF00501"/>
    </source>
</evidence>
<dbReference type="AlphaFoldDB" id="A0A7G9QKR3"/>
<gene>
    <name evidence="3" type="ORF">H9L23_07620</name>
</gene>
<evidence type="ECO:0000259" key="2">
    <source>
        <dbReference type="Pfam" id="PF00668"/>
    </source>
</evidence>
<dbReference type="FunFam" id="3.40.50.980:FF:000001">
    <property type="entry name" value="Non-ribosomal peptide synthetase"/>
    <property type="match status" value="1"/>
</dbReference>
<dbReference type="InterPro" id="IPR023213">
    <property type="entry name" value="CAT-like_dom_sf"/>
</dbReference>
<dbReference type="InterPro" id="IPR000873">
    <property type="entry name" value="AMP-dep_synth/lig_dom"/>
</dbReference>
<dbReference type="GO" id="GO:0043041">
    <property type="term" value="P:amino acid activation for nonribosomal peptide biosynthetic process"/>
    <property type="evidence" value="ECO:0007669"/>
    <property type="project" value="TreeGrafter"/>
</dbReference>
<feature type="domain" description="AMP-dependent synthetase/ligase" evidence="1">
    <location>
        <begin position="533"/>
        <end position="873"/>
    </location>
</feature>
<dbReference type="Gene3D" id="3.30.559.10">
    <property type="entry name" value="Chloramphenicol acetyltransferase-like domain"/>
    <property type="match status" value="1"/>
</dbReference>
<dbReference type="Proteomes" id="UP000515806">
    <property type="component" value="Chromosome"/>
</dbReference>